<reference evidence="2 3" key="1">
    <citation type="submission" date="2016-10" db="EMBL/GenBank/DDBJ databases">
        <title>Draft genome sequence of Coniochaeta ligniaria NRRL30616, a lignocellulolytic fungus for bioabatement of inhibitors in plant biomass hydrolysates.</title>
        <authorList>
            <consortium name="DOE Joint Genome Institute"/>
            <person name="Jimenez D.J."/>
            <person name="Hector R.E."/>
            <person name="Riley R."/>
            <person name="Sun H."/>
            <person name="Grigoriev I.V."/>
            <person name="Van Elsas J.D."/>
            <person name="Nichols N.N."/>
        </authorList>
    </citation>
    <scope>NUCLEOTIDE SEQUENCE [LARGE SCALE GENOMIC DNA]</scope>
    <source>
        <strain evidence="2 3">NRRL 30616</strain>
    </source>
</reference>
<organism evidence="2 3">
    <name type="scientific">Coniochaeta ligniaria NRRL 30616</name>
    <dbReference type="NCBI Taxonomy" id="1408157"/>
    <lineage>
        <taxon>Eukaryota</taxon>
        <taxon>Fungi</taxon>
        <taxon>Dikarya</taxon>
        <taxon>Ascomycota</taxon>
        <taxon>Pezizomycotina</taxon>
        <taxon>Sordariomycetes</taxon>
        <taxon>Sordariomycetidae</taxon>
        <taxon>Coniochaetales</taxon>
        <taxon>Coniochaetaceae</taxon>
        <taxon>Coniochaeta</taxon>
    </lineage>
</organism>
<feature type="compositionally biased region" description="Basic and acidic residues" evidence="1">
    <location>
        <begin position="118"/>
        <end position="127"/>
    </location>
</feature>
<evidence type="ECO:0000256" key="1">
    <source>
        <dbReference type="SAM" id="MobiDB-lite"/>
    </source>
</evidence>
<keyword evidence="3" id="KW-1185">Reference proteome</keyword>
<evidence type="ECO:0000313" key="3">
    <source>
        <dbReference type="Proteomes" id="UP000182658"/>
    </source>
</evidence>
<evidence type="ECO:0000313" key="2">
    <source>
        <dbReference type="EMBL" id="OIW23710.1"/>
    </source>
</evidence>
<proteinExistence type="predicted"/>
<dbReference type="Proteomes" id="UP000182658">
    <property type="component" value="Unassembled WGS sequence"/>
</dbReference>
<feature type="region of interest" description="Disordered" evidence="1">
    <location>
        <begin position="1"/>
        <end position="22"/>
    </location>
</feature>
<protein>
    <submittedName>
        <fullName evidence="2">Uncharacterized protein</fullName>
    </submittedName>
</protein>
<name>A0A1J7I8A5_9PEZI</name>
<sequence length="149" mass="16853">MRTAQVPRKYHAVPAASRAAQPSYLQRQTRRWCRQQDSACSLRDISRSSPSTQLVCFISCAFCEGVKSRDVMGCCRRRSSLRLIGGPLQHAKDPGPSETRPSKRPVPRSRLSSATVKIKTESSTDRRLNVENSIRTTYLQKNTERQMSL</sequence>
<dbReference type="AlphaFoldDB" id="A0A1J7I8A5"/>
<feature type="region of interest" description="Disordered" evidence="1">
    <location>
        <begin position="85"/>
        <end position="127"/>
    </location>
</feature>
<gene>
    <name evidence="2" type="ORF">CONLIGDRAFT_140693</name>
</gene>
<dbReference type="EMBL" id="KV875106">
    <property type="protein sequence ID" value="OIW23710.1"/>
    <property type="molecule type" value="Genomic_DNA"/>
</dbReference>
<accession>A0A1J7I8A5</accession>
<dbReference type="InParanoid" id="A0A1J7I8A5"/>